<dbReference type="Proteomes" id="UP001205105">
    <property type="component" value="Unassembled WGS sequence"/>
</dbReference>
<dbReference type="SUPFAM" id="SSF53474">
    <property type="entry name" value="alpha/beta-Hydrolases"/>
    <property type="match status" value="2"/>
</dbReference>
<dbReference type="EMBL" id="JADXDR010000104">
    <property type="protein sequence ID" value="KAI7839243.1"/>
    <property type="molecule type" value="Genomic_DNA"/>
</dbReference>
<dbReference type="GO" id="GO:0006508">
    <property type="term" value="P:proteolysis"/>
    <property type="evidence" value="ECO:0007669"/>
    <property type="project" value="UniProtKB-KW"/>
</dbReference>
<organism evidence="7 8">
    <name type="scientific">Chlorella ohadii</name>
    <dbReference type="NCBI Taxonomy" id="2649997"/>
    <lineage>
        <taxon>Eukaryota</taxon>
        <taxon>Viridiplantae</taxon>
        <taxon>Chlorophyta</taxon>
        <taxon>core chlorophytes</taxon>
        <taxon>Trebouxiophyceae</taxon>
        <taxon>Chlorellales</taxon>
        <taxon>Chlorellaceae</taxon>
        <taxon>Chlorella clade</taxon>
        <taxon>Chlorella</taxon>
    </lineage>
</organism>
<dbReference type="InterPro" id="IPR042269">
    <property type="entry name" value="Ser_carbopepase_S28_SKS"/>
</dbReference>
<feature type="signal peptide" evidence="6">
    <location>
        <begin position="1"/>
        <end position="24"/>
    </location>
</feature>
<evidence type="ECO:0000256" key="2">
    <source>
        <dbReference type="ARBA" id="ARBA00022670"/>
    </source>
</evidence>
<dbReference type="GO" id="GO:0008239">
    <property type="term" value="F:dipeptidyl-peptidase activity"/>
    <property type="evidence" value="ECO:0007669"/>
    <property type="project" value="TreeGrafter"/>
</dbReference>
<dbReference type="Pfam" id="PF05577">
    <property type="entry name" value="Peptidase_S28"/>
    <property type="match status" value="2"/>
</dbReference>
<dbReference type="GO" id="GO:0070008">
    <property type="term" value="F:serine-type exopeptidase activity"/>
    <property type="evidence" value="ECO:0007669"/>
    <property type="project" value="InterPro"/>
</dbReference>
<protein>
    <submittedName>
        <fullName evidence="7">Uncharacterized protein</fullName>
    </submittedName>
</protein>
<comment type="similarity">
    <text evidence="1">Belongs to the peptidase S28 family.</text>
</comment>
<comment type="caution">
    <text evidence="7">The sequence shown here is derived from an EMBL/GenBank/DDBJ whole genome shotgun (WGS) entry which is preliminary data.</text>
</comment>
<dbReference type="Gene3D" id="1.20.120.980">
    <property type="entry name" value="Serine carboxypeptidase S28, SKS domain"/>
    <property type="match status" value="1"/>
</dbReference>
<dbReference type="AlphaFoldDB" id="A0AAD5DMW2"/>
<keyword evidence="5" id="KW-0325">Glycoprotein</keyword>
<sequence length="512" mass="54372">MCSRYLASCLYAAVIASLVSSSAAARQRGLTAVNTASGSAAALPLEPRPTTANCSELFFEQRVDQFDFNGDAPTWQQRYFLCPQFANGSGTAAPPILFLAGNEAAVPKAVNTSGLLWELARDLGSLLVFAEHRYYGKSIPVNGSDAAAMQYLTVDAALTDYVRLIQRIKEEYASPDSPVAVFGASYGAMLAAWLRARYPQVVTAALASSAPLRSILVDGQGWDPTTFWEVVTRAASPEGGAGPTCAPNVRAAFAALLNQSATEEGRALVEAQLGLCQGTMQGEEDAPLVALALMVGAFDTAAMASSPNESSYFTGDPEHPLPAWPMRAVCAEMEGELSGDEELLGALGRAAAVVTNVTQDVTCFTREAIYSMAMQSFFPSNGTTDMFFDMGAFNASFVDEFCRTQFGEAGPVPGFGVLPLRWGARAADFATASNIIFSNGLLDPWSSGGFLSNLSDSLVAVVIPEAGHHVDLYWPEPEDLPQYAVARRQEKELLTKWLAEAQSTAGQPGQAG</sequence>
<accession>A0AAD5DMW2</accession>
<dbReference type="InterPro" id="IPR008758">
    <property type="entry name" value="Peptidase_S28"/>
</dbReference>
<evidence type="ECO:0000256" key="1">
    <source>
        <dbReference type="ARBA" id="ARBA00011079"/>
    </source>
</evidence>
<proteinExistence type="inferred from homology"/>
<keyword evidence="8" id="KW-1185">Reference proteome</keyword>
<dbReference type="PANTHER" id="PTHR11010">
    <property type="entry name" value="PROTEASE S28 PRO-X CARBOXYPEPTIDASE-RELATED"/>
    <property type="match status" value="1"/>
</dbReference>
<name>A0AAD5DMW2_9CHLO</name>
<evidence type="ECO:0000256" key="5">
    <source>
        <dbReference type="ARBA" id="ARBA00023180"/>
    </source>
</evidence>
<evidence type="ECO:0000256" key="3">
    <source>
        <dbReference type="ARBA" id="ARBA00022729"/>
    </source>
</evidence>
<evidence type="ECO:0000313" key="8">
    <source>
        <dbReference type="Proteomes" id="UP001205105"/>
    </source>
</evidence>
<keyword evidence="3 6" id="KW-0732">Signal</keyword>
<evidence type="ECO:0000313" key="7">
    <source>
        <dbReference type="EMBL" id="KAI7839243.1"/>
    </source>
</evidence>
<gene>
    <name evidence="7" type="ORF">COHA_006941</name>
</gene>
<feature type="chain" id="PRO_5041972234" evidence="6">
    <location>
        <begin position="25"/>
        <end position="512"/>
    </location>
</feature>
<reference evidence="7" key="1">
    <citation type="submission" date="2020-11" db="EMBL/GenBank/DDBJ databases">
        <title>Chlorella ohadii genome sequencing and assembly.</title>
        <authorList>
            <person name="Murik O."/>
            <person name="Treves H."/>
            <person name="Kedem I."/>
            <person name="Shotland Y."/>
            <person name="Kaplan A."/>
        </authorList>
    </citation>
    <scope>NUCLEOTIDE SEQUENCE</scope>
    <source>
        <strain evidence="7">1</strain>
    </source>
</reference>
<dbReference type="PANTHER" id="PTHR11010:SF38">
    <property type="entry name" value="LYSOSOMAL PRO-X CARBOXYPEPTIDASE"/>
    <property type="match status" value="1"/>
</dbReference>
<keyword evidence="4" id="KW-0378">Hydrolase</keyword>
<dbReference type="Gene3D" id="3.40.50.1820">
    <property type="entry name" value="alpha/beta hydrolase"/>
    <property type="match status" value="1"/>
</dbReference>
<evidence type="ECO:0000256" key="4">
    <source>
        <dbReference type="ARBA" id="ARBA00022801"/>
    </source>
</evidence>
<keyword evidence="2" id="KW-0645">Protease</keyword>
<dbReference type="InterPro" id="IPR029058">
    <property type="entry name" value="AB_hydrolase_fold"/>
</dbReference>
<evidence type="ECO:0000256" key="6">
    <source>
        <dbReference type="SAM" id="SignalP"/>
    </source>
</evidence>